<protein>
    <recommendedName>
        <fullName evidence="10">SWIM-type domain-containing protein</fullName>
    </recommendedName>
</protein>
<dbReference type="EMBL" id="JANJYJ010000005">
    <property type="protein sequence ID" value="KAK3211962.1"/>
    <property type="molecule type" value="Genomic_DNA"/>
</dbReference>
<evidence type="ECO:0000259" key="6">
    <source>
        <dbReference type="PROSITE" id="PS50158"/>
    </source>
</evidence>
<organism evidence="8 9">
    <name type="scientific">Dipteronia sinensis</name>
    <dbReference type="NCBI Taxonomy" id="43782"/>
    <lineage>
        <taxon>Eukaryota</taxon>
        <taxon>Viridiplantae</taxon>
        <taxon>Streptophyta</taxon>
        <taxon>Embryophyta</taxon>
        <taxon>Tracheophyta</taxon>
        <taxon>Spermatophyta</taxon>
        <taxon>Magnoliopsida</taxon>
        <taxon>eudicotyledons</taxon>
        <taxon>Gunneridae</taxon>
        <taxon>Pentapetalae</taxon>
        <taxon>rosids</taxon>
        <taxon>malvids</taxon>
        <taxon>Sapindales</taxon>
        <taxon>Sapindaceae</taxon>
        <taxon>Hippocastanoideae</taxon>
        <taxon>Acereae</taxon>
        <taxon>Dipteronia</taxon>
    </lineage>
</organism>
<evidence type="ECO:0000256" key="3">
    <source>
        <dbReference type="ARBA" id="ARBA00022833"/>
    </source>
</evidence>
<evidence type="ECO:0000256" key="5">
    <source>
        <dbReference type="SAM" id="MobiDB-lite"/>
    </source>
</evidence>
<dbReference type="InterPro" id="IPR007527">
    <property type="entry name" value="Znf_SWIM"/>
</dbReference>
<comment type="caution">
    <text evidence="8">The sequence shown here is derived from an EMBL/GenBank/DDBJ whole genome shotgun (WGS) entry which is preliminary data.</text>
</comment>
<dbReference type="PROSITE" id="PS50966">
    <property type="entry name" value="ZF_SWIM"/>
    <property type="match status" value="1"/>
</dbReference>
<dbReference type="InterPro" id="IPR006564">
    <property type="entry name" value="Znf_PMZ"/>
</dbReference>
<dbReference type="SMART" id="SM00343">
    <property type="entry name" value="ZnF_C2HC"/>
    <property type="match status" value="2"/>
</dbReference>
<evidence type="ECO:0008006" key="10">
    <source>
        <dbReference type="Google" id="ProtNLM"/>
    </source>
</evidence>
<sequence>MGAVTRRKSELGEDRVIYQVCVSLIERATGDVIRNDIPASENTQQFGSASGSNQVFTQRSATEGGENICAVQPVVVDHADVGEPQFDDVFGCRFEMNYGRYNEQYNEMYNEQNTEPNLGPNQEVDNEANIDLVDHVQNTDKDHVLIQRRGRRVEGVSCTGADMPSTSEVRHNVSVDDSDNITTWVIHRPDSYSFGIGKSTTLVAKEPTSMIYKGHFFPTKKNLKILVGFFAMLQNFEWKVKRFNKTTLHLVCLIDNCTWKLRAVRRDEGTYFQVRSFVNEHSCPLEEIHRRHRQASAVIIREVVAHRLQQQDGRLMRPKDIIADMKTMYGIQIMYSKAHQALHYALSMTYGTHEETFQLLSSFGYVLEQQNPGTITDLQCADEGASVRGFQRCMRHVIAVDGTHLKGRFGGTMFVAPAQDGNEQVYPIAFGYGDSENNISWECIEAGISKVFPYATHTICCWHFAENVKKRFHRKDVSSLMDKTARAYTEFKYNRYMEFIRNMLQHWFHDRHRAAQSMRDRRITSCDATTGREVRLYDRQSSGLEHILYQTVWKAVDLARKTCTCNKFQMDHFSCSHTLAAARERNLDFTSLCTDYYKRQTLINAYSVPIMLVGNPSSWVVSSDIAERVVSNPKTKRQSGRPMEGRHASSSERITTQSCRRCGQSGHNSRRCSNPLLINEGPSRIFPEEYRCKCSVCHQVGHNKQTCPHKESSVE</sequence>
<dbReference type="Pfam" id="PF04434">
    <property type="entry name" value="SWIM"/>
    <property type="match status" value="1"/>
</dbReference>
<accession>A0AAE0AEQ5</accession>
<proteinExistence type="predicted"/>
<dbReference type="Gene3D" id="4.10.60.10">
    <property type="entry name" value="Zinc finger, CCHC-type"/>
    <property type="match status" value="1"/>
</dbReference>
<dbReference type="PANTHER" id="PTHR31973:SF195">
    <property type="entry name" value="MUDR FAMILY TRANSPOSASE"/>
    <property type="match status" value="1"/>
</dbReference>
<dbReference type="GO" id="GO:0008270">
    <property type="term" value="F:zinc ion binding"/>
    <property type="evidence" value="ECO:0007669"/>
    <property type="project" value="UniProtKB-KW"/>
</dbReference>
<evidence type="ECO:0000256" key="4">
    <source>
        <dbReference type="PROSITE-ProRule" id="PRU00047"/>
    </source>
</evidence>
<name>A0AAE0AEQ5_9ROSI</name>
<evidence type="ECO:0000313" key="9">
    <source>
        <dbReference type="Proteomes" id="UP001281410"/>
    </source>
</evidence>
<feature type="domain" description="SWIM-type" evidence="7">
    <location>
        <begin position="554"/>
        <end position="586"/>
    </location>
</feature>
<dbReference type="InterPro" id="IPR036875">
    <property type="entry name" value="Znf_CCHC_sf"/>
</dbReference>
<feature type="region of interest" description="Disordered" evidence="5">
    <location>
        <begin position="631"/>
        <end position="670"/>
    </location>
</feature>
<keyword evidence="2 4" id="KW-0863">Zinc-finger</keyword>
<dbReference type="SUPFAM" id="SSF57756">
    <property type="entry name" value="Retrovirus zinc finger-like domains"/>
    <property type="match status" value="1"/>
</dbReference>
<dbReference type="InterPro" id="IPR001878">
    <property type="entry name" value="Znf_CCHC"/>
</dbReference>
<dbReference type="Proteomes" id="UP001281410">
    <property type="component" value="Unassembled WGS sequence"/>
</dbReference>
<evidence type="ECO:0000259" key="7">
    <source>
        <dbReference type="PROSITE" id="PS50966"/>
    </source>
</evidence>
<dbReference type="AlphaFoldDB" id="A0AAE0AEQ5"/>
<keyword evidence="3" id="KW-0862">Zinc</keyword>
<dbReference type="PANTHER" id="PTHR31973">
    <property type="entry name" value="POLYPROTEIN, PUTATIVE-RELATED"/>
    <property type="match status" value="1"/>
</dbReference>
<evidence type="ECO:0000313" key="8">
    <source>
        <dbReference type="EMBL" id="KAK3211962.1"/>
    </source>
</evidence>
<gene>
    <name evidence="8" type="ORF">Dsin_016668</name>
</gene>
<evidence type="ECO:0000256" key="2">
    <source>
        <dbReference type="ARBA" id="ARBA00022771"/>
    </source>
</evidence>
<dbReference type="PROSITE" id="PS50158">
    <property type="entry name" value="ZF_CCHC"/>
    <property type="match status" value="1"/>
</dbReference>
<keyword evidence="9" id="KW-1185">Reference proteome</keyword>
<keyword evidence="1" id="KW-0479">Metal-binding</keyword>
<evidence type="ECO:0000256" key="1">
    <source>
        <dbReference type="ARBA" id="ARBA00022723"/>
    </source>
</evidence>
<reference evidence="8" key="1">
    <citation type="journal article" date="2023" name="Plant J.">
        <title>Genome sequences and population genomics provide insights into the demographic history, inbreeding, and mutation load of two 'living fossil' tree species of Dipteronia.</title>
        <authorList>
            <person name="Feng Y."/>
            <person name="Comes H.P."/>
            <person name="Chen J."/>
            <person name="Zhu S."/>
            <person name="Lu R."/>
            <person name="Zhang X."/>
            <person name="Li P."/>
            <person name="Qiu J."/>
            <person name="Olsen K.M."/>
            <person name="Qiu Y."/>
        </authorList>
    </citation>
    <scope>NUCLEOTIDE SEQUENCE</scope>
    <source>
        <strain evidence="8">NBL</strain>
    </source>
</reference>
<feature type="domain" description="CCHC-type" evidence="6">
    <location>
        <begin position="659"/>
        <end position="674"/>
    </location>
</feature>
<dbReference type="SMART" id="SM00575">
    <property type="entry name" value="ZnF_PMZ"/>
    <property type="match status" value="1"/>
</dbReference>
<dbReference type="GO" id="GO:0003676">
    <property type="term" value="F:nucleic acid binding"/>
    <property type="evidence" value="ECO:0007669"/>
    <property type="project" value="InterPro"/>
</dbReference>